<gene>
    <name evidence="1" type="ORF">Gogos_020208</name>
</gene>
<comment type="caution">
    <text evidence="1">The sequence shown here is derived from an EMBL/GenBank/DDBJ whole genome shotgun (WGS) entry which is preliminary data.</text>
</comment>
<evidence type="ECO:0000313" key="2">
    <source>
        <dbReference type="Proteomes" id="UP000593579"/>
    </source>
</evidence>
<dbReference type="AlphaFoldDB" id="A0A7J9CXP9"/>
<name>A0A7J9CXP9_GOSGO</name>
<dbReference type="Proteomes" id="UP000593579">
    <property type="component" value="Unassembled WGS sequence"/>
</dbReference>
<accession>A0A7J9CXP9</accession>
<dbReference type="EMBL" id="JABEZY010205569">
    <property type="protein sequence ID" value="MBA0753233.1"/>
    <property type="molecule type" value="Genomic_DNA"/>
</dbReference>
<sequence>MLGHRGTVKWRLRVIIHC</sequence>
<organism evidence="1 2">
    <name type="scientific">Gossypium gossypioides</name>
    <name type="common">Mexican cotton</name>
    <name type="synonym">Selera gossypioides</name>
    <dbReference type="NCBI Taxonomy" id="34282"/>
    <lineage>
        <taxon>Eukaryota</taxon>
        <taxon>Viridiplantae</taxon>
        <taxon>Streptophyta</taxon>
        <taxon>Embryophyta</taxon>
        <taxon>Tracheophyta</taxon>
        <taxon>Spermatophyta</taxon>
        <taxon>Magnoliopsida</taxon>
        <taxon>eudicotyledons</taxon>
        <taxon>Gunneridae</taxon>
        <taxon>Pentapetalae</taxon>
        <taxon>rosids</taxon>
        <taxon>malvids</taxon>
        <taxon>Malvales</taxon>
        <taxon>Malvaceae</taxon>
        <taxon>Malvoideae</taxon>
        <taxon>Gossypium</taxon>
    </lineage>
</organism>
<keyword evidence="2" id="KW-1185">Reference proteome</keyword>
<reference evidence="1 2" key="1">
    <citation type="journal article" date="2019" name="Genome Biol. Evol.">
        <title>Insights into the evolution of the New World diploid cottons (Gossypium, subgenus Houzingenia) based on genome sequencing.</title>
        <authorList>
            <person name="Grover C.E."/>
            <person name="Arick M.A. 2nd"/>
            <person name="Thrash A."/>
            <person name="Conover J.L."/>
            <person name="Sanders W.S."/>
            <person name="Peterson D.G."/>
            <person name="Frelichowski J.E."/>
            <person name="Scheffler J.A."/>
            <person name="Scheffler B.E."/>
            <person name="Wendel J.F."/>
        </authorList>
    </citation>
    <scope>NUCLEOTIDE SEQUENCE [LARGE SCALE GENOMIC DNA]</scope>
    <source>
        <strain evidence="1">5</strain>
        <tissue evidence="1">Leaf</tissue>
    </source>
</reference>
<evidence type="ECO:0000313" key="1">
    <source>
        <dbReference type="EMBL" id="MBA0753233.1"/>
    </source>
</evidence>
<protein>
    <submittedName>
        <fullName evidence="1">Uncharacterized protein</fullName>
    </submittedName>
</protein>
<proteinExistence type="predicted"/>